<dbReference type="RefSeq" id="WP_339573912.1">
    <property type="nucleotide sequence ID" value="NZ_JBBIAA010000003.1"/>
</dbReference>
<feature type="region of interest" description="Disordered" evidence="1">
    <location>
        <begin position="79"/>
        <end position="104"/>
    </location>
</feature>
<evidence type="ECO:0000313" key="3">
    <source>
        <dbReference type="Proteomes" id="UP001387100"/>
    </source>
</evidence>
<evidence type="ECO:0000313" key="2">
    <source>
        <dbReference type="EMBL" id="MEJ5944526.1"/>
    </source>
</evidence>
<accession>A0ABU8RHG8</accession>
<gene>
    <name evidence="2" type="ORF">WDZ17_04360</name>
</gene>
<reference evidence="2 3" key="1">
    <citation type="journal article" date="2017" name="Int. J. Syst. Evol. Microbiol.">
        <title>Pseudokineococcus basanitobsidens sp. nov., isolated from volcanic rock.</title>
        <authorList>
            <person name="Lee D.W."/>
            <person name="Park M.Y."/>
            <person name="Kim J.J."/>
            <person name="Kim B.S."/>
        </authorList>
    </citation>
    <scope>NUCLEOTIDE SEQUENCE [LARGE SCALE GENOMIC DNA]</scope>
    <source>
        <strain evidence="2 3">DSM 103726</strain>
    </source>
</reference>
<sequence length="104" mass="11305">MQASEEPWLDVHRGNERQPMTSGPRAGVTRAAAEMVGTAASQVSAEYRTRDHLTASCVTADGWTRLLGLAREVIREVDVQTSRTARRPYGGSPGRRRPVTSPTG</sequence>
<proteinExistence type="predicted"/>
<organism evidence="2 3">
    <name type="scientific">Pseudokineococcus basanitobsidens</name>
    <dbReference type="NCBI Taxonomy" id="1926649"/>
    <lineage>
        <taxon>Bacteria</taxon>
        <taxon>Bacillati</taxon>
        <taxon>Actinomycetota</taxon>
        <taxon>Actinomycetes</taxon>
        <taxon>Kineosporiales</taxon>
        <taxon>Kineosporiaceae</taxon>
        <taxon>Pseudokineococcus</taxon>
    </lineage>
</organism>
<comment type="caution">
    <text evidence="2">The sequence shown here is derived from an EMBL/GenBank/DDBJ whole genome shotgun (WGS) entry which is preliminary data.</text>
</comment>
<evidence type="ECO:0000256" key="1">
    <source>
        <dbReference type="SAM" id="MobiDB-lite"/>
    </source>
</evidence>
<dbReference type="EMBL" id="JBBIAA010000003">
    <property type="protein sequence ID" value="MEJ5944526.1"/>
    <property type="molecule type" value="Genomic_DNA"/>
</dbReference>
<keyword evidence="3" id="KW-1185">Reference proteome</keyword>
<name>A0ABU8RHG8_9ACTN</name>
<feature type="region of interest" description="Disordered" evidence="1">
    <location>
        <begin position="1"/>
        <end position="26"/>
    </location>
</feature>
<protein>
    <submittedName>
        <fullName evidence="2">Uncharacterized protein</fullName>
    </submittedName>
</protein>
<dbReference type="Proteomes" id="UP001387100">
    <property type="component" value="Unassembled WGS sequence"/>
</dbReference>